<organism evidence="2 3">
    <name type="scientific">Elysia marginata</name>
    <dbReference type="NCBI Taxonomy" id="1093978"/>
    <lineage>
        <taxon>Eukaryota</taxon>
        <taxon>Metazoa</taxon>
        <taxon>Spiralia</taxon>
        <taxon>Lophotrochozoa</taxon>
        <taxon>Mollusca</taxon>
        <taxon>Gastropoda</taxon>
        <taxon>Heterobranchia</taxon>
        <taxon>Euthyneura</taxon>
        <taxon>Panpulmonata</taxon>
        <taxon>Sacoglossa</taxon>
        <taxon>Placobranchoidea</taxon>
        <taxon>Plakobranchidae</taxon>
        <taxon>Elysia</taxon>
    </lineage>
</organism>
<evidence type="ECO:0000313" key="3">
    <source>
        <dbReference type="Proteomes" id="UP000762676"/>
    </source>
</evidence>
<reference evidence="2 3" key="1">
    <citation type="journal article" date="2021" name="Elife">
        <title>Chloroplast acquisition without the gene transfer in kleptoplastic sea slugs, Plakobranchus ocellatus.</title>
        <authorList>
            <person name="Maeda T."/>
            <person name="Takahashi S."/>
            <person name="Yoshida T."/>
            <person name="Shimamura S."/>
            <person name="Takaki Y."/>
            <person name="Nagai Y."/>
            <person name="Toyoda A."/>
            <person name="Suzuki Y."/>
            <person name="Arimoto A."/>
            <person name="Ishii H."/>
            <person name="Satoh N."/>
            <person name="Nishiyama T."/>
            <person name="Hasebe M."/>
            <person name="Maruyama T."/>
            <person name="Minagawa J."/>
            <person name="Obokata J."/>
            <person name="Shigenobu S."/>
        </authorList>
    </citation>
    <scope>NUCLEOTIDE SEQUENCE [LARGE SCALE GENOMIC DNA]</scope>
</reference>
<evidence type="ECO:0000259" key="1">
    <source>
        <dbReference type="PROSITE" id="PS50878"/>
    </source>
</evidence>
<name>A0AAV4GH62_9GAST</name>
<dbReference type="Proteomes" id="UP000762676">
    <property type="component" value="Unassembled WGS sequence"/>
</dbReference>
<accession>A0AAV4GH62</accession>
<keyword evidence="3" id="KW-1185">Reference proteome</keyword>
<proteinExistence type="predicted"/>
<dbReference type="EMBL" id="BMAT01004958">
    <property type="protein sequence ID" value="GFR84584.1"/>
    <property type="molecule type" value="Genomic_DNA"/>
</dbReference>
<comment type="caution">
    <text evidence="2">The sequence shown here is derived from an EMBL/GenBank/DDBJ whole genome shotgun (WGS) entry which is preliminary data.</text>
</comment>
<dbReference type="Pfam" id="PF00078">
    <property type="entry name" value="RVT_1"/>
    <property type="match status" value="1"/>
</dbReference>
<dbReference type="InterPro" id="IPR000477">
    <property type="entry name" value="RT_dom"/>
</dbReference>
<feature type="domain" description="Reverse transcriptase" evidence="1">
    <location>
        <begin position="1"/>
        <end position="84"/>
    </location>
</feature>
<evidence type="ECO:0000313" key="2">
    <source>
        <dbReference type="EMBL" id="GFR84584.1"/>
    </source>
</evidence>
<protein>
    <submittedName>
        <fullName evidence="2">Pol-like protein</fullName>
    </submittedName>
</protein>
<gene>
    <name evidence="2" type="ORF">ElyMa_002420900</name>
</gene>
<sequence length="99" mass="11456">MKGVNATLSQYADDTTLFLDGIEQPFTQCIFTLEEFPKYFGLKMNRDKTKAVCVGYPRPPEPVFLREYNLEWNPTIFTILGINFIKNILKNITENSIET</sequence>
<dbReference type="PROSITE" id="PS50878">
    <property type="entry name" value="RT_POL"/>
    <property type="match status" value="1"/>
</dbReference>
<dbReference type="AlphaFoldDB" id="A0AAV4GH62"/>